<evidence type="ECO:0000256" key="1">
    <source>
        <dbReference type="ARBA" id="ARBA00004123"/>
    </source>
</evidence>
<evidence type="ECO:0000313" key="12">
    <source>
        <dbReference type="EMBL" id="KAK2181240.1"/>
    </source>
</evidence>
<dbReference type="InterPro" id="IPR013087">
    <property type="entry name" value="Znf_C2H2_type"/>
</dbReference>
<evidence type="ECO:0000256" key="4">
    <source>
        <dbReference type="ARBA" id="ARBA00022771"/>
    </source>
</evidence>
<evidence type="ECO:0000256" key="8">
    <source>
        <dbReference type="PROSITE-ProRule" id="PRU00042"/>
    </source>
</evidence>
<name>A0AAD9NSX6_RIDPI</name>
<feature type="domain" description="C2H2-type" evidence="11">
    <location>
        <begin position="566"/>
        <end position="594"/>
    </location>
</feature>
<dbReference type="EMBL" id="JAODUO010000405">
    <property type="protein sequence ID" value="KAK2181240.1"/>
    <property type="molecule type" value="Genomic_DNA"/>
</dbReference>
<feature type="domain" description="C2H2-type" evidence="11">
    <location>
        <begin position="482"/>
        <end position="509"/>
    </location>
</feature>
<gene>
    <name evidence="12" type="ORF">NP493_405g04044</name>
</gene>
<dbReference type="PROSITE" id="PS00028">
    <property type="entry name" value="ZINC_FINGER_C2H2_1"/>
    <property type="match status" value="2"/>
</dbReference>
<evidence type="ECO:0000256" key="3">
    <source>
        <dbReference type="ARBA" id="ARBA00022737"/>
    </source>
</evidence>
<feature type="domain" description="C2H2-type" evidence="11">
    <location>
        <begin position="396"/>
        <end position="423"/>
    </location>
</feature>
<feature type="region of interest" description="Disordered" evidence="9">
    <location>
        <begin position="262"/>
        <end position="310"/>
    </location>
</feature>
<feature type="domain" description="C2H2-type" evidence="11">
    <location>
        <begin position="424"/>
        <end position="451"/>
    </location>
</feature>
<feature type="region of interest" description="Disordered" evidence="9">
    <location>
        <begin position="138"/>
        <end position="180"/>
    </location>
</feature>
<dbReference type="SMART" id="SM00355">
    <property type="entry name" value="ZnF_C2H2"/>
    <property type="match status" value="9"/>
</dbReference>
<dbReference type="PANTHER" id="PTHR24392">
    <property type="entry name" value="ZINC FINGER PROTEIN"/>
    <property type="match status" value="1"/>
</dbReference>
<dbReference type="PANTHER" id="PTHR24392:SF31">
    <property type="entry name" value="C2H2-TYPE DOMAIN-CONTAINING PROTEIN"/>
    <property type="match status" value="1"/>
</dbReference>
<accession>A0AAD9NSX6</accession>
<dbReference type="PROSITE" id="PS50157">
    <property type="entry name" value="ZINC_FINGER_C2H2_2"/>
    <property type="match status" value="6"/>
</dbReference>
<evidence type="ECO:0000256" key="2">
    <source>
        <dbReference type="ARBA" id="ARBA00022723"/>
    </source>
</evidence>
<proteinExistence type="predicted"/>
<dbReference type="Proteomes" id="UP001209878">
    <property type="component" value="Unassembled WGS sequence"/>
</dbReference>
<feature type="chain" id="PRO_5042142702" description="C2H2-type domain-containing protein" evidence="10">
    <location>
        <begin position="19"/>
        <end position="699"/>
    </location>
</feature>
<feature type="signal peptide" evidence="10">
    <location>
        <begin position="1"/>
        <end position="18"/>
    </location>
</feature>
<sequence>MLHFIIDINLVTVGNILADDVDQTFYCCGRCKGLWPIYRQLLKHKNMCVGDITLSDCDTFACERSLYVKCLGIKKIETSEETITTEVVPLQYDTHQVCSGTATGVSGAAVHVKRERDVRGRSDIASADVDVADEMKTHTEIRKMTPRRGRRRRVPHRWADEDVSVTSSHSRHSKKQRSEQYDLSKVKRVNLFSIEATVLFLLNVHAYVCMADADQAAESCTTGVKTSEFISSSGQEPFGSSSNVAAVTGNAEIVSLKQDKAADVDGDQLSDDGQDNRVGCKDENKSLSHRGESEEDDDPATVSHEQTTRRTRLEQRASCVEYVVVETHQLPSGDTSTQKYYKCPTCEWRTKHVGFFTRHLRVSHDDGRAWTCDQCAFTCTSKKHMTKHKNTHTRPFLCQYCSVRYSEQRELERHIWKHKGEFPFCCSVCDYKSRFSNALKEHVRKHTGEKLKCPAPGCDFATNYQYALSAHHAAKHATEKRFSCAACGYRTSDRGSFTKHTKLHLGAKDFKCGECDYRGVTRYDIVKHMRSHTKEKLYFCDRCAFSTSYSSGLRLHLMAHLGVKPWQCSLCGYNSVTRSKIVRHIRQRHADSPQGGSVINLGLKLDMRARDYRQRSRPPGQPPAVVTEDTPVEEVQYELMDIPLTMLEGAEVSVKTTSGVDEHAQSDELTQHPEDTVFVGAELTLITTSSAVGVCDNVS</sequence>
<evidence type="ECO:0000313" key="13">
    <source>
        <dbReference type="Proteomes" id="UP001209878"/>
    </source>
</evidence>
<keyword evidence="4 8" id="KW-0863">Zinc-finger</keyword>
<feature type="compositionally biased region" description="Basic and acidic residues" evidence="9">
    <location>
        <begin position="274"/>
        <end position="292"/>
    </location>
</feature>
<evidence type="ECO:0000256" key="5">
    <source>
        <dbReference type="ARBA" id="ARBA00022833"/>
    </source>
</evidence>
<dbReference type="AlphaFoldDB" id="A0AAD9NSX6"/>
<dbReference type="SUPFAM" id="SSF57667">
    <property type="entry name" value="beta-beta-alpha zinc fingers"/>
    <property type="match status" value="5"/>
</dbReference>
<comment type="subcellular location">
    <subcellularLocation>
        <location evidence="1">Nucleus</location>
    </subcellularLocation>
</comment>
<dbReference type="GO" id="GO:0003677">
    <property type="term" value="F:DNA binding"/>
    <property type="evidence" value="ECO:0007669"/>
    <property type="project" value="UniProtKB-KW"/>
</dbReference>
<evidence type="ECO:0000256" key="7">
    <source>
        <dbReference type="ARBA" id="ARBA00023242"/>
    </source>
</evidence>
<dbReference type="Gene3D" id="3.30.160.60">
    <property type="entry name" value="Classic Zinc Finger"/>
    <property type="match status" value="5"/>
</dbReference>
<feature type="domain" description="C2H2-type" evidence="11">
    <location>
        <begin position="538"/>
        <end position="565"/>
    </location>
</feature>
<organism evidence="12 13">
    <name type="scientific">Ridgeia piscesae</name>
    <name type="common">Tubeworm</name>
    <dbReference type="NCBI Taxonomy" id="27915"/>
    <lineage>
        <taxon>Eukaryota</taxon>
        <taxon>Metazoa</taxon>
        <taxon>Spiralia</taxon>
        <taxon>Lophotrochozoa</taxon>
        <taxon>Annelida</taxon>
        <taxon>Polychaeta</taxon>
        <taxon>Sedentaria</taxon>
        <taxon>Canalipalpata</taxon>
        <taxon>Sabellida</taxon>
        <taxon>Siboglinidae</taxon>
        <taxon>Ridgeia</taxon>
    </lineage>
</organism>
<keyword evidence="6" id="KW-0238">DNA-binding</keyword>
<keyword evidence="3" id="KW-0677">Repeat</keyword>
<keyword evidence="7" id="KW-0539">Nucleus</keyword>
<evidence type="ECO:0000256" key="10">
    <source>
        <dbReference type="SAM" id="SignalP"/>
    </source>
</evidence>
<feature type="compositionally biased region" description="Acidic residues" evidence="9">
    <location>
        <begin position="264"/>
        <end position="273"/>
    </location>
</feature>
<keyword evidence="2" id="KW-0479">Metal-binding</keyword>
<feature type="domain" description="C2H2-type" evidence="11">
    <location>
        <begin position="510"/>
        <end position="537"/>
    </location>
</feature>
<comment type="caution">
    <text evidence="12">The sequence shown here is derived from an EMBL/GenBank/DDBJ whole genome shotgun (WGS) entry which is preliminary data.</text>
</comment>
<evidence type="ECO:0000256" key="6">
    <source>
        <dbReference type="ARBA" id="ARBA00023125"/>
    </source>
</evidence>
<evidence type="ECO:0000259" key="11">
    <source>
        <dbReference type="PROSITE" id="PS50157"/>
    </source>
</evidence>
<keyword evidence="10" id="KW-0732">Signal</keyword>
<dbReference type="GO" id="GO:0005634">
    <property type="term" value="C:nucleus"/>
    <property type="evidence" value="ECO:0007669"/>
    <property type="project" value="UniProtKB-SubCell"/>
</dbReference>
<dbReference type="InterPro" id="IPR036236">
    <property type="entry name" value="Znf_C2H2_sf"/>
</dbReference>
<reference evidence="12" key="1">
    <citation type="journal article" date="2023" name="Mol. Biol. Evol.">
        <title>Third-Generation Sequencing Reveals the Adaptive Role of the Epigenome in Three Deep-Sea Polychaetes.</title>
        <authorList>
            <person name="Perez M."/>
            <person name="Aroh O."/>
            <person name="Sun Y."/>
            <person name="Lan Y."/>
            <person name="Juniper S.K."/>
            <person name="Young C.R."/>
            <person name="Angers B."/>
            <person name="Qian P.Y."/>
        </authorList>
    </citation>
    <scope>NUCLEOTIDE SEQUENCE</scope>
    <source>
        <strain evidence="12">R07B-5</strain>
    </source>
</reference>
<dbReference type="GO" id="GO:0008270">
    <property type="term" value="F:zinc ion binding"/>
    <property type="evidence" value="ECO:0007669"/>
    <property type="project" value="UniProtKB-KW"/>
</dbReference>
<protein>
    <recommendedName>
        <fullName evidence="11">C2H2-type domain-containing protein</fullName>
    </recommendedName>
</protein>
<evidence type="ECO:0000256" key="9">
    <source>
        <dbReference type="SAM" id="MobiDB-lite"/>
    </source>
</evidence>
<feature type="compositionally biased region" description="Basic residues" evidence="9">
    <location>
        <begin position="144"/>
        <end position="156"/>
    </location>
</feature>
<keyword evidence="5" id="KW-0862">Zinc</keyword>
<keyword evidence="13" id="KW-1185">Reference proteome</keyword>